<gene>
    <name evidence="3" type="ORF">LTR16_003902</name>
</gene>
<feature type="compositionally biased region" description="Polar residues" evidence="1">
    <location>
        <begin position="322"/>
        <end position="339"/>
    </location>
</feature>
<keyword evidence="4" id="KW-1185">Reference proteome</keyword>
<dbReference type="PROSITE" id="PS50096">
    <property type="entry name" value="IQ"/>
    <property type="match status" value="1"/>
</dbReference>
<feature type="compositionally biased region" description="Acidic residues" evidence="1">
    <location>
        <begin position="136"/>
        <end position="148"/>
    </location>
</feature>
<evidence type="ECO:0000256" key="1">
    <source>
        <dbReference type="SAM" id="MobiDB-lite"/>
    </source>
</evidence>
<feature type="compositionally biased region" description="Basic and acidic residues" evidence="1">
    <location>
        <begin position="1"/>
        <end position="19"/>
    </location>
</feature>
<evidence type="ECO:0000313" key="4">
    <source>
        <dbReference type="Proteomes" id="UP001357485"/>
    </source>
</evidence>
<feature type="region of interest" description="Disordered" evidence="1">
    <location>
        <begin position="309"/>
        <end position="339"/>
    </location>
</feature>
<evidence type="ECO:0000259" key="2">
    <source>
        <dbReference type="Pfam" id="PF18585"/>
    </source>
</evidence>
<dbReference type="Pfam" id="PF18585">
    <property type="entry name" value="zf-CCCH_6"/>
    <property type="match status" value="1"/>
</dbReference>
<organism evidence="3 4">
    <name type="scientific">Cryomyces antarcticus</name>
    <dbReference type="NCBI Taxonomy" id="329879"/>
    <lineage>
        <taxon>Eukaryota</taxon>
        <taxon>Fungi</taxon>
        <taxon>Dikarya</taxon>
        <taxon>Ascomycota</taxon>
        <taxon>Pezizomycotina</taxon>
        <taxon>Dothideomycetes</taxon>
        <taxon>Dothideomycetes incertae sedis</taxon>
        <taxon>Cryomyces</taxon>
    </lineage>
</organism>
<proteinExistence type="predicted"/>
<feature type="compositionally biased region" description="Low complexity" evidence="1">
    <location>
        <begin position="67"/>
        <end position="78"/>
    </location>
</feature>
<sequence length="475" mass="50871">KLLDRSQIENTKAGEDKSAESQFSFARIWANDQETLQDSLDVSEVEEHAPDPTVWDKILKERERAAAAEAAQRQQALGRGKRARMAVDYSMNERETAVDDGEGIDNTSPLKPVAGTKRSRDDDSDTDFQAEHTEGEESGPEGEGEAIDSTELNDGRQQKEVRGIAGSHGRGIPEGEHKISSASSPANSTTSVKTNVKTKPAIRKPVKAAIKAAVTPVKVRAKFSTKMTGKIVSQAVARPPPRTSRVAAAKALLKAAAVKPAVKSARTLTPPPTPVASNNTSFPEPSVPDAPSVSTASRSFRRANVVYPTPAAHGPHSPPNPSLSNTVANGTHTPMHTTSYPVQQAAPTTFVCPACFRVHRRGYCPLKLAGVELCNLCGIAHYGEGRACPHINSETQVRAMLEALKHSTEEGRLVKEAKRYLTGVKGSIVQRKKQLREKATGGIVEGNVEGSRLDKEAGVAGFRLVKYAVPVARGP</sequence>
<accession>A0ABR0KS60</accession>
<dbReference type="InterPro" id="IPR040934">
    <property type="entry name" value="Znf-CCCH_6"/>
</dbReference>
<feature type="region of interest" description="Disordered" evidence="1">
    <location>
        <begin position="1"/>
        <end position="21"/>
    </location>
</feature>
<comment type="caution">
    <text evidence="3">The sequence shown here is derived from an EMBL/GenBank/DDBJ whole genome shotgun (WGS) entry which is preliminary data.</text>
</comment>
<feature type="region of interest" description="Disordered" evidence="1">
    <location>
        <begin position="64"/>
        <end position="199"/>
    </location>
</feature>
<feature type="compositionally biased region" description="Low complexity" evidence="1">
    <location>
        <begin position="180"/>
        <end position="199"/>
    </location>
</feature>
<feature type="region of interest" description="Disordered" evidence="1">
    <location>
        <begin position="264"/>
        <end position="295"/>
    </location>
</feature>
<evidence type="ECO:0000313" key="3">
    <source>
        <dbReference type="EMBL" id="KAK5123041.1"/>
    </source>
</evidence>
<name>A0ABR0KS60_9PEZI</name>
<protein>
    <recommendedName>
        <fullName evidence="2">Mit1 C-terminal Zn finger 2 domain-containing protein</fullName>
    </recommendedName>
</protein>
<reference evidence="3 4" key="1">
    <citation type="submission" date="2023-08" db="EMBL/GenBank/DDBJ databases">
        <title>Black Yeasts Isolated from many extreme environments.</title>
        <authorList>
            <person name="Coleine C."/>
            <person name="Stajich J.E."/>
            <person name="Selbmann L."/>
        </authorList>
    </citation>
    <scope>NUCLEOTIDE SEQUENCE [LARGE SCALE GENOMIC DNA]</scope>
    <source>
        <strain evidence="3 4">CCFEE 536</strain>
    </source>
</reference>
<feature type="compositionally biased region" description="Basic and acidic residues" evidence="1">
    <location>
        <begin position="153"/>
        <end position="162"/>
    </location>
</feature>
<dbReference type="EMBL" id="JAVRRA010025077">
    <property type="protein sequence ID" value="KAK5123041.1"/>
    <property type="molecule type" value="Genomic_DNA"/>
</dbReference>
<feature type="domain" description="Mit1 C-terminal Zn finger 2" evidence="2">
    <location>
        <begin position="372"/>
        <end position="424"/>
    </location>
</feature>
<feature type="non-terminal residue" evidence="3">
    <location>
        <position position="1"/>
    </location>
</feature>
<dbReference type="Proteomes" id="UP001357485">
    <property type="component" value="Unassembled WGS sequence"/>
</dbReference>